<evidence type="ECO:0000313" key="4">
    <source>
        <dbReference type="Proteomes" id="UP000050795"/>
    </source>
</evidence>
<feature type="compositionally biased region" description="Basic residues" evidence="2">
    <location>
        <begin position="1303"/>
        <end position="1312"/>
    </location>
</feature>
<keyword evidence="4" id="KW-1185">Reference proteome</keyword>
<feature type="compositionally biased region" description="Low complexity" evidence="2">
    <location>
        <begin position="571"/>
        <end position="595"/>
    </location>
</feature>
<evidence type="ECO:0000256" key="1">
    <source>
        <dbReference type="SAM" id="Coils"/>
    </source>
</evidence>
<reference evidence="5" key="2">
    <citation type="submission" date="2023-11" db="UniProtKB">
        <authorList>
            <consortium name="WormBaseParasite"/>
        </authorList>
    </citation>
    <scope>IDENTIFICATION</scope>
</reference>
<dbReference type="PANTHER" id="PTHR45857">
    <property type="entry name" value="FORMIN-LIKE PROTEIN"/>
    <property type="match status" value="1"/>
</dbReference>
<dbReference type="Pfam" id="PF06371">
    <property type="entry name" value="Drf_GBD"/>
    <property type="match status" value="2"/>
</dbReference>
<dbReference type="InterPro" id="IPR016024">
    <property type="entry name" value="ARM-type_fold"/>
</dbReference>
<dbReference type="InterPro" id="IPR042201">
    <property type="entry name" value="FH2_Formin_sf"/>
</dbReference>
<accession>A0AA85ILK6</accession>
<evidence type="ECO:0000313" key="5">
    <source>
        <dbReference type="WBParaSite" id="TREG1_103200.1"/>
    </source>
</evidence>
<dbReference type="Pfam" id="PF06367">
    <property type="entry name" value="Drf_FH3"/>
    <property type="match status" value="1"/>
</dbReference>
<dbReference type="GO" id="GO:0051015">
    <property type="term" value="F:actin filament binding"/>
    <property type="evidence" value="ECO:0007669"/>
    <property type="project" value="TreeGrafter"/>
</dbReference>
<feature type="region of interest" description="Disordered" evidence="2">
    <location>
        <begin position="555"/>
        <end position="624"/>
    </location>
</feature>
<feature type="compositionally biased region" description="Polar residues" evidence="2">
    <location>
        <begin position="596"/>
        <end position="611"/>
    </location>
</feature>
<feature type="region of interest" description="Disordered" evidence="2">
    <location>
        <begin position="1265"/>
        <end position="1318"/>
    </location>
</feature>
<dbReference type="GO" id="GO:0016477">
    <property type="term" value="P:cell migration"/>
    <property type="evidence" value="ECO:0007669"/>
    <property type="project" value="TreeGrafter"/>
</dbReference>
<name>A0AA85ILK6_TRIRE</name>
<dbReference type="PANTHER" id="PTHR45857:SF4">
    <property type="entry name" value="FORMIN-LIKE PROTEIN"/>
    <property type="match status" value="1"/>
</dbReference>
<dbReference type="InterPro" id="IPR043592">
    <property type="entry name" value="FMNL_animal"/>
</dbReference>
<reference evidence="4" key="1">
    <citation type="submission" date="2022-06" db="EMBL/GenBank/DDBJ databases">
        <authorList>
            <person name="Berger JAMES D."/>
            <person name="Berger JAMES D."/>
        </authorList>
    </citation>
    <scope>NUCLEOTIDE SEQUENCE [LARGE SCALE GENOMIC DNA]</scope>
</reference>
<protein>
    <recommendedName>
        <fullName evidence="3">GBD/FH3 domain-containing protein</fullName>
    </recommendedName>
</protein>
<dbReference type="InterPro" id="IPR010473">
    <property type="entry name" value="GTPase-bd"/>
</dbReference>
<dbReference type="InterPro" id="IPR010472">
    <property type="entry name" value="FH3_dom"/>
</dbReference>
<dbReference type="InterPro" id="IPR011989">
    <property type="entry name" value="ARM-like"/>
</dbReference>
<dbReference type="GO" id="GO:0008360">
    <property type="term" value="P:regulation of cell shape"/>
    <property type="evidence" value="ECO:0007669"/>
    <property type="project" value="TreeGrafter"/>
</dbReference>
<organism evidence="4 5">
    <name type="scientific">Trichobilharzia regenti</name>
    <name type="common">Nasal bird schistosome</name>
    <dbReference type="NCBI Taxonomy" id="157069"/>
    <lineage>
        <taxon>Eukaryota</taxon>
        <taxon>Metazoa</taxon>
        <taxon>Spiralia</taxon>
        <taxon>Lophotrochozoa</taxon>
        <taxon>Platyhelminthes</taxon>
        <taxon>Trematoda</taxon>
        <taxon>Digenea</taxon>
        <taxon>Strigeidida</taxon>
        <taxon>Schistosomatoidea</taxon>
        <taxon>Schistosomatidae</taxon>
        <taxon>Trichobilharzia</taxon>
    </lineage>
</organism>
<dbReference type="Gene3D" id="1.20.58.2220">
    <property type="entry name" value="Formin, FH2 domain"/>
    <property type="match status" value="1"/>
</dbReference>
<dbReference type="SMART" id="SM01139">
    <property type="entry name" value="Drf_FH3"/>
    <property type="match status" value="1"/>
</dbReference>
<keyword evidence="1" id="KW-0175">Coiled coil</keyword>
<feature type="compositionally biased region" description="Basic and acidic residues" evidence="2">
    <location>
        <begin position="7"/>
        <end position="27"/>
    </location>
</feature>
<dbReference type="Proteomes" id="UP000050795">
    <property type="component" value="Unassembled WGS sequence"/>
</dbReference>
<dbReference type="InterPro" id="IPR014768">
    <property type="entry name" value="GBD/FH3_dom"/>
</dbReference>
<dbReference type="WBParaSite" id="TREG1_103200.1">
    <property type="protein sequence ID" value="TREG1_103200.1"/>
    <property type="gene ID" value="TREG1_103200"/>
</dbReference>
<feature type="region of interest" description="Disordered" evidence="2">
    <location>
        <begin position="1"/>
        <end position="27"/>
    </location>
</feature>
<dbReference type="GO" id="GO:0031267">
    <property type="term" value="F:small GTPase binding"/>
    <property type="evidence" value="ECO:0007669"/>
    <property type="project" value="InterPro"/>
</dbReference>
<feature type="region of interest" description="Disordered" evidence="2">
    <location>
        <begin position="1058"/>
        <end position="1085"/>
    </location>
</feature>
<dbReference type="PROSITE" id="PS51232">
    <property type="entry name" value="GBD_FH3"/>
    <property type="match status" value="1"/>
</dbReference>
<evidence type="ECO:0000256" key="2">
    <source>
        <dbReference type="SAM" id="MobiDB-lite"/>
    </source>
</evidence>
<dbReference type="SUPFAM" id="SSF48371">
    <property type="entry name" value="ARM repeat"/>
    <property type="match status" value="1"/>
</dbReference>
<proteinExistence type="predicted"/>
<feature type="compositionally biased region" description="Polar residues" evidence="2">
    <location>
        <begin position="1266"/>
        <end position="1278"/>
    </location>
</feature>
<dbReference type="Gene3D" id="1.25.10.10">
    <property type="entry name" value="Leucine-rich Repeat Variant"/>
    <property type="match status" value="1"/>
</dbReference>
<evidence type="ECO:0000259" key="3">
    <source>
        <dbReference type="PROSITE" id="PS51232"/>
    </source>
</evidence>
<sequence>MGNAQALEKRQLPNGRDESASAGDPKDFETRWRSFMNSLDVSSEHIKQIELLDENKKTELLLNYESKNPRRSAFHYVTLLKASRIEYIWKKKVDGSAFRSLLSSVEISLRTNNVEWVYDFLDYEGLETLTDLMFQCLPFLSEQEASFGSRKHYGSKAFTETYRPRYEISCSAEISETIRGNSIKSTQSCSSNMTHAVLPMLAIHNNGSLKGCSITPSFFEFLKDCLHLSLRCLKAILNNQKGCKRAMEHPLVISLLTFCLFHPNYSTKTLTLDMLTALCLIEGGHVKVLQSFDRLRVVMGEGLRFELLLAAFRYHETLDEENYSMDFAVTCVQFLNIVVHSPENINLRVYLQYELHLLGFDDLLKQIRDRSGSRLKVQIEAYLDNRVDCSLLLEDAEAKEAALLEQERLEKALQLEINTVKRNEANFKHKENELLRIVESLRIKKREYESVVADRESAMRKQINELRLTLQSAQMEINELKQSLHNTQTVTTATTKSFNSMSTSTHFGTYKLGNVDSNANNNNLVSLAQTNTIEHTPSTEPTLITRSTSIENDLCNNNISHEEDDGDRRSSPSGSEASLDQSSNNTNNNKQDNLNGQINGNSISHTKSNFIDCTKNDHYDEPPMKPQRRAVVAQKSKNNDILFSPCTPQNLTTTKQLANQAANYLSELIKLVSSLVQESRTRESISIISEDLFSNNNSVTAIYPVGWESTYHPMNVTISGEADIRDIDVDKDKIGKDSMQTTTKTIITSVETIFNDHIFRTCYLANISMKSEGICTNSEDFFNTYSSQLPELWLTALKKYKYSQNVFNKKEISSNSLHKFSTHDTKRSKLVSDLHNLGLLSSCVNEATDGEKHIHVNDYVNDVDDIGESIISKSKLVHYLLHICLDPVVTQHLLNELHHISQHLFDNNTNNPNYNQTNNNSSFTVMNSLTIELFNHIERVLQKYFNRFNTKLPTCTTADVIHTYYDYEVQRWPYLISLLQANLVKFTLIDELKLINENLSVILECCTSLLVSTKLPLIMQLICHCMKMLLNDTMSTGFQLKSLDSLIDWHLTLPQMSNNENESQPQKQQGQHLESQSSTTEGQVNNEKSTKYIKINFMPIFVKFINNISPNLLTWPSELNQLEIVSRIKISHLFKRIEYVKSSLNFLLNYSKTIENVNSSIGNGGNEEHGKPGISTTTTRMKSNILSNEMPVVDHLSQLLMKTSETIWIIVHSTAYWIVSSHYSDTSSSSCYYDGFLVSDEWLNPLVRFTASFKNYVHELERKPRYTSQNSCNATESHSSSQSRRQSQKRSKDQEKASSSSKREHRHRKPRTRQLDTDGLMDDILHNLTLNPLRTDIHIKRSDKTD</sequence>
<dbReference type="GO" id="GO:0005829">
    <property type="term" value="C:cytosol"/>
    <property type="evidence" value="ECO:0007669"/>
    <property type="project" value="TreeGrafter"/>
</dbReference>
<dbReference type="SMART" id="SM01140">
    <property type="entry name" value="Drf_GBD"/>
    <property type="match status" value="1"/>
</dbReference>
<dbReference type="GO" id="GO:0030866">
    <property type="term" value="P:cortical actin cytoskeleton organization"/>
    <property type="evidence" value="ECO:0007669"/>
    <property type="project" value="TreeGrafter"/>
</dbReference>
<feature type="domain" description="GBD/FH3" evidence="3">
    <location>
        <begin position="20"/>
        <end position="488"/>
    </location>
</feature>
<feature type="coiled-coil region" evidence="1">
    <location>
        <begin position="456"/>
        <end position="490"/>
    </location>
</feature>
<feature type="compositionally biased region" description="Basic and acidic residues" evidence="2">
    <location>
        <begin position="614"/>
        <end position="623"/>
    </location>
</feature>